<comment type="similarity">
    <text evidence="7">Belongs to the RnpA family.</text>
</comment>
<dbReference type="Gene3D" id="3.30.230.10">
    <property type="match status" value="1"/>
</dbReference>
<evidence type="ECO:0000313" key="10">
    <source>
        <dbReference type="Proteomes" id="UP000192902"/>
    </source>
</evidence>
<dbReference type="InterPro" id="IPR020568">
    <property type="entry name" value="Ribosomal_Su5_D2-typ_SF"/>
</dbReference>
<dbReference type="GO" id="GO:0042781">
    <property type="term" value="F:3'-tRNA processing endoribonuclease activity"/>
    <property type="evidence" value="ECO:0007669"/>
    <property type="project" value="TreeGrafter"/>
</dbReference>
<evidence type="ECO:0000313" key="9">
    <source>
        <dbReference type="EMBL" id="ARJ56346.1"/>
    </source>
</evidence>
<keyword evidence="6 7" id="KW-0694">RNA-binding</keyword>
<evidence type="ECO:0000256" key="2">
    <source>
        <dbReference type="ARBA" id="ARBA00022694"/>
    </source>
</evidence>
<gene>
    <name evidence="7 9" type="primary">rnpA</name>
    <name evidence="9" type="ORF">CCUN_0728</name>
</gene>
<dbReference type="InterPro" id="IPR020539">
    <property type="entry name" value="RNase_P_CS"/>
</dbReference>
<dbReference type="RefSeq" id="WP_027306199.1">
    <property type="nucleotide sequence ID" value="NZ_CP020867.1"/>
</dbReference>
<keyword evidence="3 7" id="KW-0540">Nuclease</keyword>
<dbReference type="KEGG" id="ccun:CCUN_0728"/>
<evidence type="ECO:0000256" key="6">
    <source>
        <dbReference type="ARBA" id="ARBA00022884"/>
    </source>
</evidence>
<dbReference type="GO" id="GO:0001682">
    <property type="term" value="P:tRNA 5'-leader removal"/>
    <property type="evidence" value="ECO:0007669"/>
    <property type="project" value="UniProtKB-UniRule"/>
</dbReference>
<keyword evidence="5 7" id="KW-0378">Hydrolase</keyword>
<dbReference type="EC" id="3.1.26.5" evidence="7 8"/>
<dbReference type="GO" id="GO:0030677">
    <property type="term" value="C:ribonuclease P complex"/>
    <property type="evidence" value="ECO:0007669"/>
    <property type="project" value="TreeGrafter"/>
</dbReference>
<protein>
    <recommendedName>
        <fullName evidence="7 8">Ribonuclease P protein component</fullName>
        <shortName evidence="7">RNase P protein</shortName>
        <shortName evidence="7">RNaseP protein</shortName>
        <ecNumber evidence="7 8">3.1.26.5</ecNumber>
    </recommendedName>
    <alternativeName>
        <fullName evidence="7">Protein C5</fullName>
    </alternativeName>
</protein>
<keyword evidence="2 7" id="KW-0819">tRNA processing</keyword>
<comment type="catalytic activity">
    <reaction evidence="7">
        <text>Endonucleolytic cleavage of RNA, removing 5'-extranucleotides from tRNA precursor.</text>
        <dbReference type="EC" id="3.1.26.5"/>
    </reaction>
</comment>
<comment type="function">
    <text evidence="1 7">RNaseP catalyzes the removal of the 5'-leader sequence from pre-tRNA to produce the mature 5'-terminus. It can also cleave other RNA substrates such as 4.5S RNA. The protein component plays an auxiliary but essential role in vivo by binding to the 5'-leader sequence and broadening the substrate specificity of the ribozyme.</text>
</comment>
<comment type="subunit">
    <text evidence="7">Consists of a catalytic RNA component (M1 or rnpB) and a protein subunit.</text>
</comment>
<organism evidence="9 10">
    <name type="scientific">Campylobacter cuniculorum DSM 23162 = LMG 24588</name>
    <dbReference type="NCBI Taxonomy" id="1121267"/>
    <lineage>
        <taxon>Bacteria</taxon>
        <taxon>Pseudomonadati</taxon>
        <taxon>Campylobacterota</taxon>
        <taxon>Epsilonproteobacteria</taxon>
        <taxon>Campylobacterales</taxon>
        <taxon>Campylobacteraceae</taxon>
        <taxon>Campylobacter</taxon>
    </lineage>
</organism>
<dbReference type="eggNOG" id="COG0594">
    <property type="taxonomic scope" value="Bacteria"/>
</dbReference>
<dbReference type="SUPFAM" id="SSF54211">
    <property type="entry name" value="Ribosomal protein S5 domain 2-like"/>
    <property type="match status" value="1"/>
</dbReference>
<dbReference type="Proteomes" id="UP000192902">
    <property type="component" value="Chromosome"/>
</dbReference>
<proteinExistence type="inferred from homology"/>
<dbReference type="PROSITE" id="PS00648">
    <property type="entry name" value="RIBONUCLEASE_P"/>
    <property type="match status" value="1"/>
</dbReference>
<evidence type="ECO:0000256" key="1">
    <source>
        <dbReference type="ARBA" id="ARBA00002663"/>
    </source>
</evidence>
<evidence type="ECO:0000256" key="4">
    <source>
        <dbReference type="ARBA" id="ARBA00022759"/>
    </source>
</evidence>
<evidence type="ECO:0000256" key="5">
    <source>
        <dbReference type="ARBA" id="ARBA00022801"/>
    </source>
</evidence>
<dbReference type="Pfam" id="PF00825">
    <property type="entry name" value="Ribonuclease_P"/>
    <property type="match status" value="1"/>
</dbReference>
<dbReference type="HAMAP" id="MF_00227">
    <property type="entry name" value="RNase_P"/>
    <property type="match status" value="1"/>
</dbReference>
<dbReference type="OrthoDB" id="9810867at2"/>
<reference evidence="9 10" key="1">
    <citation type="submission" date="2017-04" db="EMBL/GenBank/DDBJ databases">
        <title>Complete genome sequence of the Campylobacter cuniculorum type strain LMG24588.</title>
        <authorList>
            <person name="Miller W.G."/>
            <person name="Yee E."/>
            <person name="Revez J."/>
            <person name="Bono J.L."/>
            <person name="Rossi M."/>
        </authorList>
    </citation>
    <scope>NUCLEOTIDE SEQUENCE [LARGE SCALE GENOMIC DNA]</scope>
    <source>
        <strain evidence="9 10">LMG 24588</strain>
    </source>
</reference>
<dbReference type="EMBL" id="CP020867">
    <property type="protein sequence ID" value="ARJ56346.1"/>
    <property type="molecule type" value="Genomic_DNA"/>
</dbReference>
<evidence type="ECO:0000256" key="8">
    <source>
        <dbReference type="NCBIfam" id="TIGR00188"/>
    </source>
</evidence>
<evidence type="ECO:0000256" key="7">
    <source>
        <dbReference type="HAMAP-Rule" id="MF_00227"/>
    </source>
</evidence>
<sequence>MKDFLKFRDSKEFSFVYKMGKKWYCDGFIIFYLEDTEKKMAVVASKKVGKAVKRNRAKRILRALFFRFKDEIKEGKYILIAKSELTEISFFNLEKGLKRGFKKLECLKEFV</sequence>
<accession>A0A1W6BW56</accession>
<dbReference type="AlphaFoldDB" id="A0A1W6BW56"/>
<dbReference type="InterPro" id="IPR014721">
    <property type="entry name" value="Ribsml_uS5_D2-typ_fold_subgr"/>
</dbReference>
<dbReference type="PANTHER" id="PTHR33992">
    <property type="entry name" value="RIBONUCLEASE P PROTEIN COMPONENT"/>
    <property type="match status" value="1"/>
</dbReference>
<keyword evidence="4 7" id="KW-0255">Endonuclease</keyword>
<evidence type="ECO:0000256" key="3">
    <source>
        <dbReference type="ARBA" id="ARBA00022722"/>
    </source>
</evidence>
<dbReference type="STRING" id="1121267.CCUN_0728"/>
<dbReference type="NCBIfam" id="TIGR00188">
    <property type="entry name" value="rnpA"/>
    <property type="match status" value="1"/>
</dbReference>
<dbReference type="InterPro" id="IPR000100">
    <property type="entry name" value="RNase_P"/>
</dbReference>
<name>A0A1W6BW56_9BACT</name>
<dbReference type="GO" id="GO:0004526">
    <property type="term" value="F:ribonuclease P activity"/>
    <property type="evidence" value="ECO:0007669"/>
    <property type="project" value="UniProtKB-UniRule"/>
</dbReference>
<dbReference type="PANTHER" id="PTHR33992:SF1">
    <property type="entry name" value="RIBONUCLEASE P PROTEIN COMPONENT"/>
    <property type="match status" value="1"/>
</dbReference>
<dbReference type="GO" id="GO:0000049">
    <property type="term" value="F:tRNA binding"/>
    <property type="evidence" value="ECO:0007669"/>
    <property type="project" value="UniProtKB-UniRule"/>
</dbReference>